<dbReference type="GO" id="GO:0016810">
    <property type="term" value="F:hydrolase activity, acting on carbon-nitrogen (but not peptide) bonds"/>
    <property type="evidence" value="ECO:0007669"/>
    <property type="project" value="InterPro"/>
</dbReference>
<evidence type="ECO:0000313" key="5">
    <source>
        <dbReference type="Proteomes" id="UP000259173"/>
    </source>
</evidence>
<dbReference type="PANTHER" id="PTHR36842">
    <property type="entry name" value="PROTEIN TOLB HOMOLOG"/>
    <property type="match status" value="1"/>
</dbReference>
<protein>
    <recommendedName>
        <fullName evidence="3">Amidohydrolase-related domain-containing protein</fullName>
    </recommendedName>
</protein>
<dbReference type="Gene3D" id="3.20.20.140">
    <property type="entry name" value="Metal-dependent hydrolases"/>
    <property type="match status" value="2"/>
</dbReference>
<dbReference type="Gene3D" id="2.30.40.10">
    <property type="entry name" value="Urease, subunit C, domain 1"/>
    <property type="match status" value="2"/>
</dbReference>
<dbReference type="Pfam" id="PF26549">
    <property type="entry name" value="Tricorn_N"/>
    <property type="match status" value="1"/>
</dbReference>
<dbReference type="InterPro" id="IPR006680">
    <property type="entry name" value="Amidohydro-rel"/>
</dbReference>
<evidence type="ECO:0000313" key="4">
    <source>
        <dbReference type="EMBL" id="HAE95055.1"/>
    </source>
</evidence>
<evidence type="ECO:0000256" key="1">
    <source>
        <dbReference type="ARBA" id="ARBA00009820"/>
    </source>
</evidence>
<dbReference type="AlphaFoldDB" id="A0A3B9L384"/>
<dbReference type="Gene3D" id="2.120.10.30">
    <property type="entry name" value="TolB, C-terminal domain"/>
    <property type="match status" value="3"/>
</dbReference>
<name>A0A3B9L384_9PROT</name>
<comment type="similarity">
    <text evidence="1">Belongs to the TolB family.</text>
</comment>
<evidence type="ECO:0000256" key="2">
    <source>
        <dbReference type="SAM" id="MobiDB-lite"/>
    </source>
</evidence>
<dbReference type="EMBL" id="DMBR01000331">
    <property type="protein sequence ID" value="HAE95055.1"/>
    <property type="molecule type" value="Genomic_DNA"/>
</dbReference>
<feature type="domain" description="Amidohydrolase-related" evidence="3">
    <location>
        <begin position="684"/>
        <end position="1037"/>
    </location>
</feature>
<dbReference type="SUPFAM" id="SSF82171">
    <property type="entry name" value="DPP6 N-terminal domain-like"/>
    <property type="match status" value="1"/>
</dbReference>
<feature type="region of interest" description="Disordered" evidence="2">
    <location>
        <begin position="374"/>
        <end position="400"/>
    </location>
</feature>
<dbReference type="SUPFAM" id="SSF51338">
    <property type="entry name" value="Composite domain of metallo-dependent hydrolases"/>
    <property type="match status" value="1"/>
</dbReference>
<dbReference type="Proteomes" id="UP000259173">
    <property type="component" value="Unassembled WGS sequence"/>
</dbReference>
<organism evidence="4 5">
    <name type="scientific">Hyphomonas atlantica</name>
    <dbReference type="NCBI Taxonomy" id="1280948"/>
    <lineage>
        <taxon>Bacteria</taxon>
        <taxon>Pseudomonadati</taxon>
        <taxon>Pseudomonadota</taxon>
        <taxon>Alphaproteobacteria</taxon>
        <taxon>Hyphomonadales</taxon>
        <taxon>Hyphomonadaceae</taxon>
        <taxon>Hyphomonas</taxon>
    </lineage>
</organism>
<dbReference type="PANTHER" id="PTHR36842:SF1">
    <property type="entry name" value="PROTEIN TOLB"/>
    <property type="match status" value="1"/>
</dbReference>
<evidence type="ECO:0000259" key="3">
    <source>
        <dbReference type="Pfam" id="PF01979"/>
    </source>
</evidence>
<dbReference type="InterPro" id="IPR011059">
    <property type="entry name" value="Metal-dep_hydrolase_composite"/>
</dbReference>
<dbReference type="InterPro" id="IPR011659">
    <property type="entry name" value="WD40"/>
</dbReference>
<dbReference type="Pfam" id="PF07676">
    <property type="entry name" value="PD40"/>
    <property type="match status" value="3"/>
</dbReference>
<dbReference type="InterPro" id="IPR011042">
    <property type="entry name" value="6-blade_b-propeller_TolB-like"/>
</dbReference>
<gene>
    <name evidence="4" type="ORF">DCG65_10865</name>
</gene>
<comment type="caution">
    <text evidence="4">The sequence shown here is derived from an EMBL/GenBank/DDBJ whole genome shotgun (WGS) entry which is preliminary data.</text>
</comment>
<reference evidence="4 5" key="1">
    <citation type="journal article" date="2018" name="Nat. Biotechnol.">
        <title>A standardized bacterial taxonomy based on genome phylogeny substantially revises the tree of life.</title>
        <authorList>
            <person name="Parks D.H."/>
            <person name="Chuvochina M."/>
            <person name="Waite D.W."/>
            <person name="Rinke C."/>
            <person name="Skarshewski A."/>
            <person name="Chaumeil P.A."/>
            <person name="Hugenholtz P."/>
        </authorList>
    </citation>
    <scope>NUCLEOTIDE SEQUENCE [LARGE SCALE GENOMIC DNA]</scope>
    <source>
        <strain evidence="4">UBA8557</strain>
    </source>
</reference>
<dbReference type="SUPFAM" id="SSF51556">
    <property type="entry name" value="Metallo-dependent hydrolases"/>
    <property type="match status" value="1"/>
</dbReference>
<dbReference type="InterPro" id="IPR032466">
    <property type="entry name" value="Metal_Hydrolase"/>
</dbReference>
<dbReference type="Pfam" id="PF01979">
    <property type="entry name" value="Amidohydro_1"/>
    <property type="match status" value="1"/>
</dbReference>
<sequence>MFGLALSTACISSAQEWDVTDTGEPYREVALTLEEGTWISVAVHPSGKTILFDVLGDIYSMPAEGGEARLVLGGSAIQHSPVISPDGRRVAYISDVDGTDNIWTADLDGGNRVQVSFEQTQAVVDPDWSADGKSIAAARMFDTADKLHASELVAYPSGGGAAEIVVEMPANGENVHDAEYSPDGDYLYYVEKVTPPHASAIYVDANHKNFAIQRLELNSSQTETVVGGFGGALAPSISPDGSKMAFVRRVKEQTMLFVYDFETREQVPIFDELDRDGQADFLGQGAYYPRFSWFPDGQSIAIWSGGKIKRIFLQDGRAEEISFSLTAHHRLTESVRFSQDLAPEEFRVKAISRLALSPDGDTLMFGALGRTWQQSVSSGGEPHQLSPTKASQSDASFSPDGSKTAYIEWNDVKGGALKLKSDGEPPVTLFQSIGIVREPVFSPDGSKILFQIASGDDCLGGYRADPGIYWMSTEGGTEVPLGIAGANPRFSPDGSRVYFTTAGYEDGTLITTLESIAFAGGDHRIHLRTQDSDTSELKLSPDLKWIAYRHYQTYHIAPFDPDETELILNAEEGVQIEQAGGYELIWDHDSSGVYWALGPDVYHAAIASEVNEPELFAQVNLHVPADRPVGMTALVGGRIITLHDAGIIERGTIITDGNRISAVGPADEIQIPAGAHIVDVGGKTLMPGLVDMHGHLDTCYYASAGLLPQQQASRYAALSFGVTTNYDPYTSELPTYTASEMTLAGDMTGPRNIAVGSVIYGRKRKYDPVFIPIDSYEDAKVIMDRKLSLGGTVIKSYRQIQRQQRQMLNKAGREKGIMVDVEGESHFFNGITAILDGNMNLQHNVPVETLYDDFIQLMAASDVAHTPTLIVLFGELMGENYLFTSSRLWNDPRVETYVQTTTSSYSPLAVPVGAPPYVRGMTGLQAAEEIWDIGFRAAARSMKELNDAGALVNAGSHGQVYGLAMHWELQLLAEGGMSNLDVLKAGTINGAKTLGLEEQIGSLRVGKLADIIVLDENPLTDIRNTESVSMTMVNGRLYDSYSMNEVGNYDRPRMPFYWEENDVPNHIQWKPAWGHH</sequence>
<accession>A0A3B9L384</accession>
<proteinExistence type="inferred from homology"/>
<feature type="compositionally biased region" description="Polar residues" evidence="2">
    <location>
        <begin position="385"/>
        <end position="400"/>
    </location>
</feature>